<feature type="region of interest" description="Disordered" evidence="1">
    <location>
        <begin position="392"/>
        <end position="423"/>
    </location>
</feature>
<dbReference type="SUPFAM" id="SSF48452">
    <property type="entry name" value="TPR-like"/>
    <property type="match status" value="1"/>
</dbReference>
<organism evidence="2 3">
    <name type="scientific">Fasciola hepatica</name>
    <name type="common">Liver fluke</name>
    <dbReference type="NCBI Taxonomy" id="6192"/>
    <lineage>
        <taxon>Eukaryota</taxon>
        <taxon>Metazoa</taxon>
        <taxon>Spiralia</taxon>
        <taxon>Lophotrochozoa</taxon>
        <taxon>Platyhelminthes</taxon>
        <taxon>Trematoda</taxon>
        <taxon>Digenea</taxon>
        <taxon>Plagiorchiida</taxon>
        <taxon>Echinostomata</taxon>
        <taxon>Echinostomatoidea</taxon>
        <taxon>Fasciolidae</taxon>
        <taxon>Fasciola</taxon>
    </lineage>
</organism>
<reference evidence="2" key="1">
    <citation type="submission" date="2019-03" db="EMBL/GenBank/DDBJ databases">
        <title>Improved annotation for the trematode Fasciola hepatica.</title>
        <authorList>
            <person name="Choi Y.-J."/>
            <person name="Martin J."/>
            <person name="Mitreva M."/>
        </authorList>
    </citation>
    <scope>NUCLEOTIDE SEQUENCE [LARGE SCALE GENOMIC DNA]</scope>
</reference>
<feature type="region of interest" description="Disordered" evidence="1">
    <location>
        <begin position="259"/>
        <end position="284"/>
    </location>
</feature>
<dbReference type="AlphaFoldDB" id="A0A4E0RG10"/>
<dbReference type="Gene3D" id="1.25.40.10">
    <property type="entry name" value="Tetratricopeptide repeat domain"/>
    <property type="match status" value="1"/>
</dbReference>
<dbReference type="EMBL" id="JXXN02001091">
    <property type="protein sequence ID" value="THD25551.1"/>
    <property type="molecule type" value="Genomic_DNA"/>
</dbReference>
<name>A0A4E0RG10_FASHE</name>
<dbReference type="InterPro" id="IPR011990">
    <property type="entry name" value="TPR-like_helical_dom_sf"/>
</dbReference>
<evidence type="ECO:0000256" key="1">
    <source>
        <dbReference type="SAM" id="MobiDB-lite"/>
    </source>
</evidence>
<gene>
    <name evidence="2" type="ORF">D915_003525</name>
</gene>
<sequence>MGKPKRNNAHNRPIHKVNHSPRSAISDEPITSIDGFINKAESYANEFDLRKSLRCYDQALQLCEKQSTSDSRHPKLIELLQTSSYTLLELGQKEKAKKRLLRVLSLTDEPPYHTLMYLAQLSEGKESLAYYRQGLDALHRESTQGTSPDTASVSPDSSQVKSLGRAESNAWCAIAELYMTDLCDESEAQTECKRAFEAAIQVDPTNPQAHLTAADYYTVTDDQQAARDSIQHCLDLWWPKLENFLNDCSARRSAKEAESNISELNEAGDDTTTDGGNKKQNEMNQDIVDKDEAIQLDLEELTGINSAGLLSLARLMIRWEMWEKCATLLEALLEEDEDNVEIHYLLTEVGCHLWKEEDPQLLRYHALQTKIMATKLGDLDLANDMGKLLLELPEDEESGSVDSESIPSSSSSSDNDDDRAQGP</sequence>
<evidence type="ECO:0000313" key="3">
    <source>
        <dbReference type="Proteomes" id="UP000230066"/>
    </source>
</evidence>
<accession>A0A4E0RG10</accession>
<feature type="compositionally biased region" description="Basic residues" evidence="1">
    <location>
        <begin position="1"/>
        <end position="19"/>
    </location>
</feature>
<protein>
    <submittedName>
        <fullName evidence="2">UPF0661 TPR repeat-containing protein C16D10.01c</fullName>
    </submittedName>
</protein>
<dbReference type="Proteomes" id="UP000230066">
    <property type="component" value="Unassembled WGS sequence"/>
</dbReference>
<comment type="caution">
    <text evidence="2">The sequence shown here is derived from an EMBL/GenBank/DDBJ whole genome shotgun (WGS) entry which is preliminary data.</text>
</comment>
<evidence type="ECO:0000313" key="2">
    <source>
        <dbReference type="EMBL" id="THD25551.1"/>
    </source>
</evidence>
<keyword evidence="3" id="KW-1185">Reference proteome</keyword>
<proteinExistence type="predicted"/>
<feature type="compositionally biased region" description="Low complexity" evidence="1">
    <location>
        <begin position="400"/>
        <end position="413"/>
    </location>
</feature>
<feature type="region of interest" description="Disordered" evidence="1">
    <location>
        <begin position="1"/>
        <end position="26"/>
    </location>
</feature>